<protein>
    <submittedName>
        <fullName evidence="2">Uncharacterized protein</fullName>
    </submittedName>
</protein>
<dbReference type="Proteomes" id="UP000194236">
    <property type="component" value="Unassembled WGS sequence"/>
</dbReference>
<evidence type="ECO:0000313" key="2">
    <source>
        <dbReference type="EMBL" id="OTF76268.1"/>
    </source>
</evidence>
<evidence type="ECO:0000256" key="1">
    <source>
        <dbReference type="SAM" id="MobiDB-lite"/>
    </source>
</evidence>
<gene>
    <name evidence="2" type="ORF">BLA29_005871</name>
</gene>
<evidence type="ECO:0000313" key="3">
    <source>
        <dbReference type="Proteomes" id="UP000194236"/>
    </source>
</evidence>
<dbReference type="EMBL" id="MUJZ01038313">
    <property type="protein sequence ID" value="OTF76268.1"/>
    <property type="molecule type" value="Genomic_DNA"/>
</dbReference>
<accession>A0A1Y3B8N3</accession>
<dbReference type="AlphaFoldDB" id="A0A1Y3B8N3"/>
<name>A0A1Y3B8N3_EURMA</name>
<keyword evidence="3" id="KW-1185">Reference proteome</keyword>
<proteinExistence type="predicted"/>
<dbReference type="OrthoDB" id="7451790at2759"/>
<comment type="caution">
    <text evidence="2">The sequence shown here is derived from an EMBL/GenBank/DDBJ whole genome shotgun (WGS) entry which is preliminary data.</text>
</comment>
<sequence length="307" mass="36102">MAEKSVSPEPSPQLANSNSEWANEDTEEENTVFLVEIYQSLSEFESILETPNPDIDYYFIRIRPHDGLIYEKDCTSGKVLQTLDLKVLEKYECIDVNTAIKLYFDTCVVSKKERIYRFLDERSYDNFVEMFLSKLNDYRKQYQSSLGKKEPIDQAKPNGNRKTDAPWFYMCLRCGNRTHRIITDCPQCGSDLIIKDESSVYKDVQLQSLLVDHRSSQQDNFIHNDSTDLNDNNDLLTLDENFLCYNIDHYLKLHIEIYLYEKIDDESLKSESVEILFYCHRFDFQRNSFKPALAFPINGRRETTRSN</sequence>
<reference evidence="2 3" key="1">
    <citation type="submission" date="2017-03" db="EMBL/GenBank/DDBJ databases">
        <title>Genome Survey of Euroglyphus maynei.</title>
        <authorList>
            <person name="Arlian L.G."/>
            <person name="Morgan M.S."/>
            <person name="Rider S.D."/>
        </authorList>
    </citation>
    <scope>NUCLEOTIDE SEQUENCE [LARGE SCALE GENOMIC DNA]</scope>
    <source>
        <strain evidence="2">Arlian Lab</strain>
        <tissue evidence="2">Whole body</tissue>
    </source>
</reference>
<organism evidence="2 3">
    <name type="scientific">Euroglyphus maynei</name>
    <name type="common">Mayne's house dust mite</name>
    <dbReference type="NCBI Taxonomy" id="6958"/>
    <lineage>
        <taxon>Eukaryota</taxon>
        <taxon>Metazoa</taxon>
        <taxon>Ecdysozoa</taxon>
        <taxon>Arthropoda</taxon>
        <taxon>Chelicerata</taxon>
        <taxon>Arachnida</taxon>
        <taxon>Acari</taxon>
        <taxon>Acariformes</taxon>
        <taxon>Sarcoptiformes</taxon>
        <taxon>Astigmata</taxon>
        <taxon>Psoroptidia</taxon>
        <taxon>Analgoidea</taxon>
        <taxon>Pyroglyphidae</taxon>
        <taxon>Pyroglyphinae</taxon>
        <taxon>Euroglyphus</taxon>
    </lineage>
</organism>
<feature type="region of interest" description="Disordered" evidence="1">
    <location>
        <begin position="1"/>
        <end position="24"/>
    </location>
</feature>